<evidence type="ECO:0000313" key="1">
    <source>
        <dbReference type="EMBL" id="KKL86978.1"/>
    </source>
</evidence>
<proteinExistence type="predicted"/>
<dbReference type="EMBL" id="LAZR01020961">
    <property type="protein sequence ID" value="KKL86978.1"/>
    <property type="molecule type" value="Genomic_DNA"/>
</dbReference>
<name>A0A0F9FL19_9ZZZZ</name>
<reference evidence="1" key="1">
    <citation type="journal article" date="2015" name="Nature">
        <title>Complex archaea that bridge the gap between prokaryotes and eukaryotes.</title>
        <authorList>
            <person name="Spang A."/>
            <person name="Saw J.H."/>
            <person name="Jorgensen S.L."/>
            <person name="Zaremba-Niedzwiedzka K."/>
            <person name="Martijn J."/>
            <person name="Lind A.E."/>
            <person name="van Eijk R."/>
            <person name="Schleper C."/>
            <person name="Guy L."/>
            <person name="Ettema T.J."/>
        </authorList>
    </citation>
    <scope>NUCLEOTIDE SEQUENCE</scope>
</reference>
<organism evidence="1">
    <name type="scientific">marine sediment metagenome</name>
    <dbReference type="NCBI Taxonomy" id="412755"/>
    <lineage>
        <taxon>unclassified sequences</taxon>
        <taxon>metagenomes</taxon>
        <taxon>ecological metagenomes</taxon>
    </lineage>
</organism>
<accession>A0A0F9FL19</accession>
<gene>
    <name evidence="1" type="ORF">LCGC14_1939310</name>
</gene>
<sequence>MAENLMTMAEAGKYTDPLTAGVHVEII</sequence>
<protein>
    <submittedName>
        <fullName evidence="1">Uncharacterized protein</fullName>
    </submittedName>
</protein>
<dbReference type="AlphaFoldDB" id="A0A0F9FL19"/>
<comment type="caution">
    <text evidence="1">The sequence shown here is derived from an EMBL/GenBank/DDBJ whole genome shotgun (WGS) entry which is preliminary data.</text>
</comment>
<feature type="non-terminal residue" evidence="1">
    <location>
        <position position="27"/>
    </location>
</feature>